<dbReference type="PANTHER" id="PTHR48081:SF33">
    <property type="entry name" value="KYNURENINE FORMAMIDASE"/>
    <property type="match status" value="1"/>
</dbReference>
<dbReference type="Gene3D" id="3.40.50.1820">
    <property type="entry name" value="alpha/beta hydrolase"/>
    <property type="match status" value="1"/>
</dbReference>
<gene>
    <name evidence="4" type="ORF">NLU13_1908</name>
</gene>
<dbReference type="GO" id="GO:0034354">
    <property type="term" value="P:'de novo' NAD+ biosynthetic process from L-tryptophan"/>
    <property type="evidence" value="ECO:0007669"/>
    <property type="project" value="UniProtKB-UniRule"/>
</dbReference>
<dbReference type="HAMAP" id="MF_03014">
    <property type="entry name" value="KFase"/>
    <property type="match status" value="1"/>
</dbReference>
<protein>
    <recommendedName>
        <fullName evidence="3">Kynurenine formamidase</fullName>
        <shortName evidence="3">KFA</shortName>
        <shortName evidence="3">KFase</shortName>
        <ecNumber evidence="3">3.5.1.9</ecNumber>
    </recommendedName>
    <alternativeName>
        <fullName evidence="3">Arylformamidase</fullName>
    </alternativeName>
    <alternativeName>
        <fullName evidence="3">N-formylkynurenine formamidase</fullName>
        <shortName evidence="3">FKF</shortName>
    </alternativeName>
</protein>
<dbReference type="GO" id="GO:0004061">
    <property type="term" value="F:arylformamidase activity"/>
    <property type="evidence" value="ECO:0007669"/>
    <property type="project" value="UniProtKB-UniRule"/>
</dbReference>
<dbReference type="PANTHER" id="PTHR48081">
    <property type="entry name" value="AB HYDROLASE SUPERFAMILY PROTEIN C4A8.06C"/>
    <property type="match status" value="1"/>
</dbReference>
<comment type="caution">
    <text evidence="4">The sequence shown here is derived from an EMBL/GenBank/DDBJ whole genome shotgun (WGS) entry which is preliminary data.</text>
</comment>
<comment type="similarity">
    <text evidence="3">Belongs to the kynurenine formamidase family.</text>
</comment>
<comment type="pathway">
    <text evidence="3">Amino-acid degradation; L-tryptophan degradation via kynurenine pathway; L-kynurenine from L-tryptophan: step 2/2.</text>
</comment>
<evidence type="ECO:0000256" key="3">
    <source>
        <dbReference type="HAMAP-Rule" id="MF_03014"/>
    </source>
</evidence>
<comment type="catalytic activity">
    <reaction evidence="3">
        <text>N-formyl-L-kynurenine + H2O = L-kynurenine + formate + H(+)</text>
        <dbReference type="Rhea" id="RHEA:13009"/>
        <dbReference type="ChEBI" id="CHEBI:15377"/>
        <dbReference type="ChEBI" id="CHEBI:15378"/>
        <dbReference type="ChEBI" id="CHEBI:15740"/>
        <dbReference type="ChEBI" id="CHEBI:57959"/>
        <dbReference type="ChEBI" id="CHEBI:58629"/>
        <dbReference type="EC" id="3.5.1.9"/>
    </reaction>
</comment>
<organism evidence="4 5">
    <name type="scientific">Sarocladium strictum</name>
    <name type="common">Black bundle disease fungus</name>
    <name type="synonym">Acremonium strictum</name>
    <dbReference type="NCBI Taxonomy" id="5046"/>
    <lineage>
        <taxon>Eukaryota</taxon>
        <taxon>Fungi</taxon>
        <taxon>Dikarya</taxon>
        <taxon>Ascomycota</taxon>
        <taxon>Pezizomycotina</taxon>
        <taxon>Sordariomycetes</taxon>
        <taxon>Hypocreomycetidae</taxon>
        <taxon>Hypocreales</taxon>
        <taxon>Sarocladiaceae</taxon>
        <taxon>Sarocladium</taxon>
    </lineage>
</organism>
<dbReference type="SUPFAM" id="SSF53474">
    <property type="entry name" value="alpha/beta-Hydrolases"/>
    <property type="match status" value="1"/>
</dbReference>
<dbReference type="AlphaFoldDB" id="A0AA39GTE5"/>
<feature type="short sequence motif" description="HGGXW" evidence="3">
    <location>
        <begin position="55"/>
        <end position="59"/>
    </location>
</feature>
<evidence type="ECO:0000256" key="2">
    <source>
        <dbReference type="ARBA" id="ARBA00023079"/>
    </source>
</evidence>
<comment type="domain">
    <text evidence="3">The main chain amide nitrogen atoms of the second glycine and its adjacent residue in the HGGXW motif define the oxyanion hole, and stabilize the oxyanion that forms during the nucleophilic attack by the catalytic serine during substrate cleavage.</text>
</comment>
<comment type="subunit">
    <text evidence="3">Homodimer.</text>
</comment>
<reference evidence="4" key="1">
    <citation type="submission" date="2022-10" db="EMBL/GenBank/DDBJ databases">
        <title>Determination and structural analysis of whole genome sequence of Sarocladium strictum F4-1.</title>
        <authorList>
            <person name="Hu L."/>
            <person name="Jiang Y."/>
        </authorList>
    </citation>
    <scope>NUCLEOTIDE SEQUENCE</scope>
    <source>
        <strain evidence="4">F4-1</strain>
    </source>
</reference>
<feature type="active site" evidence="3">
    <location>
        <position position="279"/>
    </location>
</feature>
<feature type="active site" description="Nucleophile" evidence="3">
    <location>
        <position position="150"/>
    </location>
</feature>
<name>A0AA39GTE5_SARSR</name>
<comment type="function">
    <text evidence="3">Catalyzes the hydrolysis of N-formyl-L-kynurenine to L-kynurenine, the second step in the kynurenine pathway of tryptophan degradation. Kynurenine may be further oxidized to nicotinic acid, NAD(H) and NADP(H). Required for elimination of toxic metabolites.</text>
</comment>
<dbReference type="InterPro" id="IPR050300">
    <property type="entry name" value="GDXG_lipolytic_enzyme"/>
</dbReference>
<dbReference type="GO" id="GO:0019441">
    <property type="term" value="P:L-tryptophan catabolic process to kynurenine"/>
    <property type="evidence" value="ECO:0007669"/>
    <property type="project" value="UniProtKB-UniRule"/>
</dbReference>
<sequence>MKPASLVADLAFTQCQYGDHHLQRLGVWLPRTPGEVQGDGRHQPASSAYWIVFIHGGSWRDPRNTYNDFKPSIEAVLKSDRIPKSSIRGFASIDYRLSPHPSFPQDPAQTPVTDLRVARHPTHILDVRAALAYLDENYGLGQDYILLGHSAGATLTYQLLMGEAVLGGHPTASAPLPRVAVGISGIYDLPGLVTRFGDVYDGIYRKFVTGAFGEDEQLWRTASPVNYPGKFSWPGGKVAMVAWSPEDSLIDEPEIDCIADKMRTDATPMAVIKDLTGDHEVVWEQGDQVARLVAEALAHMEK</sequence>
<dbReference type="Proteomes" id="UP001175261">
    <property type="component" value="Unassembled WGS sequence"/>
</dbReference>
<evidence type="ECO:0000256" key="1">
    <source>
        <dbReference type="ARBA" id="ARBA00022801"/>
    </source>
</evidence>
<evidence type="ECO:0000313" key="5">
    <source>
        <dbReference type="Proteomes" id="UP001175261"/>
    </source>
</evidence>
<dbReference type="InterPro" id="IPR027519">
    <property type="entry name" value="KFase_ver/fungi-typ"/>
</dbReference>
<keyword evidence="2 3" id="KW-0823">Tryptophan catabolism</keyword>
<keyword evidence="1 3" id="KW-0378">Hydrolase</keyword>
<evidence type="ECO:0000313" key="4">
    <source>
        <dbReference type="EMBL" id="KAK0392413.1"/>
    </source>
</evidence>
<dbReference type="EC" id="3.5.1.9" evidence="3"/>
<dbReference type="InterPro" id="IPR029058">
    <property type="entry name" value="AB_hydrolase_fold"/>
</dbReference>
<feature type="active site" evidence="3">
    <location>
        <position position="247"/>
    </location>
</feature>
<proteinExistence type="inferred from homology"/>
<accession>A0AA39GTE5</accession>
<keyword evidence="5" id="KW-1185">Reference proteome</keyword>
<dbReference type="EMBL" id="JAPDFR010000001">
    <property type="protein sequence ID" value="KAK0392413.1"/>
    <property type="molecule type" value="Genomic_DNA"/>
</dbReference>